<keyword evidence="3 4" id="KW-0378">Hydrolase</keyword>
<dbReference type="PANTHER" id="PTHR43046:SF16">
    <property type="entry name" value="ADP-RIBOSE PYROPHOSPHATASE YJHB-RELATED"/>
    <property type="match status" value="1"/>
</dbReference>
<keyword evidence="7" id="KW-1185">Reference proteome</keyword>
<evidence type="ECO:0000259" key="5">
    <source>
        <dbReference type="PROSITE" id="PS51462"/>
    </source>
</evidence>
<dbReference type="PROSITE" id="PS00893">
    <property type="entry name" value="NUDIX_BOX"/>
    <property type="match status" value="1"/>
</dbReference>
<dbReference type="PRINTS" id="PR00502">
    <property type="entry name" value="NUDIXFAMILY"/>
</dbReference>
<comment type="cofactor">
    <cofactor evidence="1">
        <name>Mg(2+)</name>
        <dbReference type="ChEBI" id="CHEBI:18420"/>
    </cofactor>
</comment>
<name>A0A1C4VA06_9ACTN</name>
<accession>A0A1C4VA06</accession>
<protein>
    <submittedName>
        <fullName evidence="6">ADP-ribose pyrophosphatase YjhB, NUDIX family</fullName>
    </submittedName>
</protein>
<gene>
    <name evidence="6" type="ORF">GA0070564_1011055</name>
</gene>
<dbReference type="InterPro" id="IPR020084">
    <property type="entry name" value="NUDIX_hydrolase_CS"/>
</dbReference>
<evidence type="ECO:0000313" key="7">
    <source>
        <dbReference type="Proteomes" id="UP000199504"/>
    </source>
</evidence>
<dbReference type="STRING" id="262898.GA0070564_1011055"/>
<dbReference type="Gene3D" id="3.90.79.10">
    <property type="entry name" value="Nucleoside Triphosphate Pyrophosphohydrolase"/>
    <property type="match status" value="1"/>
</dbReference>
<dbReference type="InterPro" id="IPR020476">
    <property type="entry name" value="Nudix_hydrolase"/>
</dbReference>
<dbReference type="SUPFAM" id="SSF55811">
    <property type="entry name" value="Nudix"/>
    <property type="match status" value="1"/>
</dbReference>
<dbReference type="InterPro" id="IPR015797">
    <property type="entry name" value="NUDIX_hydrolase-like_dom_sf"/>
</dbReference>
<reference evidence="7" key="1">
    <citation type="submission" date="2016-06" db="EMBL/GenBank/DDBJ databases">
        <authorList>
            <person name="Varghese N."/>
            <person name="Submissions Spin"/>
        </authorList>
    </citation>
    <scope>NUCLEOTIDE SEQUENCE [LARGE SCALE GENOMIC DNA]</scope>
    <source>
        <strain evidence="7">DSM 44830</strain>
    </source>
</reference>
<dbReference type="InterPro" id="IPR000086">
    <property type="entry name" value="NUDIX_hydrolase_dom"/>
</dbReference>
<dbReference type="Pfam" id="PF00293">
    <property type="entry name" value="NUDIX"/>
    <property type="match status" value="1"/>
</dbReference>
<dbReference type="PANTHER" id="PTHR43046">
    <property type="entry name" value="GDP-MANNOSE MANNOSYL HYDROLASE"/>
    <property type="match status" value="1"/>
</dbReference>
<feature type="domain" description="Nudix hydrolase" evidence="5">
    <location>
        <begin position="41"/>
        <end position="171"/>
    </location>
</feature>
<organism evidence="6 7">
    <name type="scientific">Micromonospora mirobrigensis</name>
    <dbReference type="NCBI Taxonomy" id="262898"/>
    <lineage>
        <taxon>Bacteria</taxon>
        <taxon>Bacillati</taxon>
        <taxon>Actinomycetota</taxon>
        <taxon>Actinomycetes</taxon>
        <taxon>Micromonosporales</taxon>
        <taxon>Micromonosporaceae</taxon>
        <taxon>Micromonospora</taxon>
    </lineage>
</organism>
<comment type="similarity">
    <text evidence="2 4">Belongs to the Nudix hydrolase family.</text>
</comment>
<dbReference type="Proteomes" id="UP000199504">
    <property type="component" value="Unassembled WGS sequence"/>
</dbReference>
<evidence type="ECO:0000256" key="2">
    <source>
        <dbReference type="ARBA" id="ARBA00005582"/>
    </source>
</evidence>
<dbReference type="AlphaFoldDB" id="A0A1C4VA06"/>
<evidence type="ECO:0000313" key="6">
    <source>
        <dbReference type="EMBL" id="SCE80621.1"/>
    </source>
</evidence>
<dbReference type="PROSITE" id="PS51462">
    <property type="entry name" value="NUDIX"/>
    <property type="match status" value="1"/>
</dbReference>
<proteinExistence type="inferred from homology"/>
<evidence type="ECO:0000256" key="4">
    <source>
        <dbReference type="RuleBase" id="RU003476"/>
    </source>
</evidence>
<evidence type="ECO:0000256" key="3">
    <source>
        <dbReference type="ARBA" id="ARBA00022801"/>
    </source>
</evidence>
<evidence type="ECO:0000256" key="1">
    <source>
        <dbReference type="ARBA" id="ARBA00001946"/>
    </source>
</evidence>
<dbReference type="GO" id="GO:0016787">
    <property type="term" value="F:hydrolase activity"/>
    <property type="evidence" value="ECO:0007669"/>
    <property type="project" value="UniProtKB-KW"/>
</dbReference>
<dbReference type="EMBL" id="FMCX01000001">
    <property type="protein sequence ID" value="SCE80621.1"/>
    <property type="molecule type" value="Genomic_DNA"/>
</dbReference>
<sequence length="182" mass="20365">MGNKLVSPVTRWEPPYLGRVSISWADSYVGQLRSLAGDRTLMFVGARAVLRDNAARVLLIKRSDNGHWAMPAGAMELGESIADCAVREVREETGLRALRVSAFALYTGPDRTHTNMYGHTYQIFTTAFRIDEWDGELARFTDETTDAGFFHRDELPAPLSASVLETLADLDVFEQTNRLILK</sequence>